<evidence type="ECO:0000313" key="9">
    <source>
        <dbReference type="Proteomes" id="UP000198546"/>
    </source>
</evidence>
<evidence type="ECO:0000256" key="6">
    <source>
        <dbReference type="ARBA" id="ARBA00050026"/>
    </source>
</evidence>
<dbReference type="GO" id="GO:0003677">
    <property type="term" value="F:DNA binding"/>
    <property type="evidence" value="ECO:0007669"/>
    <property type="project" value="UniProtKB-KW"/>
</dbReference>
<keyword evidence="4" id="KW-0238">DNA-binding</keyword>
<dbReference type="GO" id="GO:0017108">
    <property type="term" value="F:5'-flap endonuclease activity"/>
    <property type="evidence" value="ECO:0007669"/>
    <property type="project" value="InterPro"/>
</dbReference>
<dbReference type="AlphaFoldDB" id="A0A1G7BMY7"/>
<dbReference type="SMART" id="SM00279">
    <property type="entry name" value="HhH2"/>
    <property type="match status" value="1"/>
</dbReference>
<accession>A0A1G7BMY7</accession>
<dbReference type="SUPFAM" id="SSF47807">
    <property type="entry name" value="5' to 3' exonuclease, C-terminal subdomain"/>
    <property type="match status" value="1"/>
</dbReference>
<dbReference type="OrthoDB" id="9806424at2"/>
<dbReference type="InterPro" id="IPR002421">
    <property type="entry name" value="5-3_exonuclease"/>
</dbReference>
<name>A0A1G7BMY7_9ACTN</name>
<dbReference type="Pfam" id="PF02739">
    <property type="entry name" value="5_3_exonuc_N"/>
    <property type="match status" value="1"/>
</dbReference>
<proteinExistence type="predicted"/>
<evidence type="ECO:0000256" key="1">
    <source>
        <dbReference type="ARBA" id="ARBA00022722"/>
    </source>
</evidence>
<protein>
    <recommendedName>
        <fullName evidence="6">5'-3' exonuclease</fullName>
    </recommendedName>
</protein>
<keyword evidence="2" id="KW-0378">Hydrolase</keyword>
<evidence type="ECO:0000256" key="5">
    <source>
        <dbReference type="ARBA" id="ARBA00049957"/>
    </source>
</evidence>
<keyword evidence="1" id="KW-0540">Nuclease</keyword>
<dbReference type="GO" id="GO:0008409">
    <property type="term" value="F:5'-3' exonuclease activity"/>
    <property type="evidence" value="ECO:0007669"/>
    <property type="project" value="InterPro"/>
</dbReference>
<evidence type="ECO:0000313" key="8">
    <source>
        <dbReference type="EMBL" id="SDE27796.1"/>
    </source>
</evidence>
<dbReference type="Gene3D" id="1.10.150.20">
    <property type="entry name" value="5' to 3' exonuclease, C-terminal subdomain"/>
    <property type="match status" value="1"/>
</dbReference>
<reference evidence="8 9" key="1">
    <citation type="submission" date="2016-10" db="EMBL/GenBank/DDBJ databases">
        <authorList>
            <person name="de Groot N.N."/>
        </authorList>
    </citation>
    <scope>NUCLEOTIDE SEQUENCE [LARGE SCALE GENOMIC DNA]</scope>
    <source>
        <strain evidence="8 9">MON 2.2</strain>
    </source>
</reference>
<dbReference type="InterPro" id="IPR008918">
    <property type="entry name" value="HhH2"/>
</dbReference>
<dbReference type="PANTHER" id="PTHR42646">
    <property type="entry name" value="FLAP ENDONUCLEASE XNI"/>
    <property type="match status" value="1"/>
</dbReference>
<dbReference type="PANTHER" id="PTHR42646:SF2">
    <property type="entry name" value="5'-3' EXONUCLEASE FAMILY PROTEIN"/>
    <property type="match status" value="1"/>
</dbReference>
<dbReference type="InterPro" id="IPR020046">
    <property type="entry name" value="5-3_exonucl_a-hlix_arch_N"/>
</dbReference>
<evidence type="ECO:0000256" key="4">
    <source>
        <dbReference type="ARBA" id="ARBA00023125"/>
    </source>
</evidence>
<evidence type="ECO:0000256" key="2">
    <source>
        <dbReference type="ARBA" id="ARBA00022801"/>
    </source>
</evidence>
<gene>
    <name evidence="8" type="ORF">SAMN04489747_2996</name>
</gene>
<dbReference type="CDD" id="cd09859">
    <property type="entry name" value="PIN_53EXO"/>
    <property type="match status" value="1"/>
</dbReference>
<dbReference type="Pfam" id="PF01367">
    <property type="entry name" value="5_3_exonuc"/>
    <property type="match status" value="1"/>
</dbReference>
<feature type="domain" description="5'-3' exonuclease" evidence="7">
    <location>
        <begin position="1"/>
        <end position="288"/>
    </location>
</feature>
<dbReference type="Proteomes" id="UP000198546">
    <property type="component" value="Chromosome i"/>
</dbReference>
<dbReference type="GO" id="GO:0033567">
    <property type="term" value="P:DNA replication, Okazaki fragment processing"/>
    <property type="evidence" value="ECO:0007669"/>
    <property type="project" value="InterPro"/>
</dbReference>
<dbReference type="InterPro" id="IPR020045">
    <property type="entry name" value="DNA_polI_H3TH"/>
</dbReference>
<dbReference type="Gene3D" id="3.40.50.1010">
    <property type="entry name" value="5'-nuclease"/>
    <property type="match status" value="1"/>
</dbReference>
<comment type="function">
    <text evidence="5">5'-3' exonuclease acting preferentially on double-stranded DNA.</text>
</comment>
<dbReference type="InterPro" id="IPR036279">
    <property type="entry name" value="5-3_exonuclease_C_sf"/>
</dbReference>
<sequence length="321" mass="33496">MLLDTASLYFRAFYGVPTSITDEHGQPVNAVRGLLDFISRFVGEYRPTHLVCCWDNDWRPQWRVELLASYKTHRVAADPAAGAGVLGAGGQGAQSGVAEESPDELGPQVPVILDVLRALGIAVVGHDGYEADDVIGTLATVGAAAGAAVDVVTGDRDLFQLVDDASGVRVLYVARGISKHERVDDAWVQQKYAVPPSAYADLAVMRGDTSDGIPGVPGIGEKTGAQLLARHGSLHGILAAASADDPTVTAGVRAKLAAAIDYLAVAPDVVHVVRDLDLGVGLEDLVLPTGPADPEALEALGTRWSLGGSTRRIADALALSR</sequence>
<dbReference type="SMART" id="SM00475">
    <property type="entry name" value="53EXOc"/>
    <property type="match status" value="1"/>
</dbReference>
<dbReference type="EMBL" id="LT629688">
    <property type="protein sequence ID" value="SDE27796.1"/>
    <property type="molecule type" value="Genomic_DNA"/>
</dbReference>
<organism evidence="8 9">
    <name type="scientific">Auraticoccus monumenti</name>
    <dbReference type="NCBI Taxonomy" id="675864"/>
    <lineage>
        <taxon>Bacteria</taxon>
        <taxon>Bacillati</taxon>
        <taxon>Actinomycetota</taxon>
        <taxon>Actinomycetes</taxon>
        <taxon>Propionibacteriales</taxon>
        <taxon>Propionibacteriaceae</taxon>
        <taxon>Auraticoccus</taxon>
    </lineage>
</organism>
<keyword evidence="9" id="KW-1185">Reference proteome</keyword>
<dbReference type="InterPro" id="IPR029060">
    <property type="entry name" value="PIN-like_dom_sf"/>
</dbReference>
<keyword evidence="3 8" id="KW-0269">Exonuclease</keyword>
<evidence type="ECO:0000259" key="7">
    <source>
        <dbReference type="SMART" id="SM00475"/>
    </source>
</evidence>
<dbReference type="CDD" id="cd09898">
    <property type="entry name" value="H3TH_53EXO"/>
    <property type="match status" value="1"/>
</dbReference>
<dbReference type="InterPro" id="IPR038969">
    <property type="entry name" value="FEN"/>
</dbReference>
<dbReference type="SUPFAM" id="SSF88723">
    <property type="entry name" value="PIN domain-like"/>
    <property type="match status" value="1"/>
</dbReference>
<dbReference type="STRING" id="675864.SAMN04489747_2996"/>
<evidence type="ECO:0000256" key="3">
    <source>
        <dbReference type="ARBA" id="ARBA00022839"/>
    </source>
</evidence>